<dbReference type="EMBL" id="AP024169">
    <property type="protein sequence ID" value="BCN30397.1"/>
    <property type="molecule type" value="Genomic_DNA"/>
</dbReference>
<reference evidence="3 4" key="1">
    <citation type="submission" date="2020-11" db="EMBL/GenBank/DDBJ databases">
        <title>Draft genome sequencing of a Lachnospiraceae strain isolated from anoxic soil subjected to BSD treatment.</title>
        <authorList>
            <person name="Uek A."/>
            <person name="Tonouchi A."/>
        </authorList>
    </citation>
    <scope>NUCLEOTIDE SEQUENCE [LARGE SCALE GENOMIC DNA]</scope>
    <source>
        <strain evidence="3 4">TB5</strain>
    </source>
</reference>
<gene>
    <name evidence="3" type="ORF">bsdtb5_16920</name>
</gene>
<organism evidence="3 4">
    <name type="scientific">Anaeromicropila herbilytica</name>
    <dbReference type="NCBI Taxonomy" id="2785025"/>
    <lineage>
        <taxon>Bacteria</taxon>
        <taxon>Bacillati</taxon>
        <taxon>Bacillota</taxon>
        <taxon>Clostridia</taxon>
        <taxon>Lachnospirales</taxon>
        <taxon>Lachnospiraceae</taxon>
        <taxon>Anaeromicropila</taxon>
    </lineage>
</organism>
<proteinExistence type="predicted"/>
<dbReference type="AlphaFoldDB" id="A0A7R7ICA7"/>
<keyword evidence="2" id="KW-1133">Transmembrane helix</keyword>
<feature type="compositionally biased region" description="Polar residues" evidence="1">
    <location>
        <begin position="144"/>
        <end position="155"/>
    </location>
</feature>
<evidence type="ECO:0000256" key="1">
    <source>
        <dbReference type="SAM" id="MobiDB-lite"/>
    </source>
</evidence>
<keyword evidence="2" id="KW-0812">Transmembrane</keyword>
<evidence type="ECO:0000313" key="4">
    <source>
        <dbReference type="Proteomes" id="UP000595897"/>
    </source>
</evidence>
<dbReference type="Proteomes" id="UP000595897">
    <property type="component" value="Chromosome"/>
</dbReference>
<dbReference type="KEGG" id="ahb:bsdtb5_16920"/>
<keyword evidence="4" id="KW-1185">Reference proteome</keyword>
<accession>A0A7R7ICA7</accession>
<feature type="region of interest" description="Disordered" evidence="1">
    <location>
        <begin position="128"/>
        <end position="155"/>
    </location>
</feature>
<evidence type="ECO:0000313" key="3">
    <source>
        <dbReference type="EMBL" id="BCN30397.1"/>
    </source>
</evidence>
<dbReference type="RefSeq" id="WP_271715619.1">
    <property type="nucleotide sequence ID" value="NZ_AP024169.1"/>
</dbReference>
<evidence type="ECO:0008006" key="5">
    <source>
        <dbReference type="Google" id="ProtNLM"/>
    </source>
</evidence>
<keyword evidence="2" id="KW-0472">Membrane</keyword>
<name>A0A7R7ICA7_9FIRM</name>
<protein>
    <recommendedName>
        <fullName evidence="5">Stage III sporulation protein AG</fullName>
    </recommendedName>
</protein>
<evidence type="ECO:0000256" key="2">
    <source>
        <dbReference type="SAM" id="Phobius"/>
    </source>
</evidence>
<sequence length="216" mass="23863">MENKMNQIVEDDGDKKEKGKKKTKLTIKEIGLERLVILLLCGIFLIVLTIPDIFPKQSKKSSTSVDYKSSTQKLSATSVKSNDYIDLYTSRLENELTTMLKKVNGIGQVEVMITAKSSKELVALKNEPYSQESVNETDGDGGSRISSNTSKENETVLVNQDGDSVPFIVKELEPQLEGVLVIAEGGDNPNVISEIIEAVEVLFDVPTHKIKVMKMN</sequence>
<feature type="transmembrane region" description="Helical" evidence="2">
    <location>
        <begin position="35"/>
        <end position="54"/>
    </location>
</feature>